<dbReference type="EMBL" id="CP003349">
    <property type="protein sequence ID" value="AFD07344.1"/>
    <property type="molecule type" value="Genomic_DNA"/>
</dbReference>
<protein>
    <submittedName>
        <fullName evidence="1">Uncharacterized protein</fullName>
    </submittedName>
</protein>
<accession>H8KUH9</accession>
<evidence type="ECO:0000313" key="2">
    <source>
        <dbReference type="Proteomes" id="UP000007590"/>
    </source>
</evidence>
<dbReference type="HOGENOM" id="CLU_3367357_0_0_10"/>
<dbReference type="Proteomes" id="UP000007590">
    <property type="component" value="Chromosome"/>
</dbReference>
<keyword evidence="2" id="KW-1185">Reference proteome</keyword>
<evidence type="ECO:0000313" key="1">
    <source>
        <dbReference type="EMBL" id="AFD07344.1"/>
    </source>
</evidence>
<sequence length="35" mass="4301">MEKLSKIAKWLFYAETINEMWMTVRFPNNCYLKSN</sequence>
<proteinExistence type="predicted"/>
<gene>
    <name evidence="1" type="ordered locus">Solca_2302</name>
</gene>
<dbReference type="AlphaFoldDB" id="H8KUH9"/>
<organism evidence="1 2">
    <name type="scientific">Solitalea canadensis (strain ATCC 29591 / DSM 3403 / JCM 21819 / LMG 8368 / NBRC 15130 / NCIMB 12057 / USAM 9D)</name>
    <name type="common">Flexibacter canadensis</name>
    <dbReference type="NCBI Taxonomy" id="929556"/>
    <lineage>
        <taxon>Bacteria</taxon>
        <taxon>Pseudomonadati</taxon>
        <taxon>Bacteroidota</taxon>
        <taxon>Sphingobacteriia</taxon>
        <taxon>Sphingobacteriales</taxon>
        <taxon>Sphingobacteriaceae</taxon>
        <taxon>Solitalea</taxon>
    </lineage>
</organism>
<reference evidence="1" key="1">
    <citation type="submission" date="2012-02" db="EMBL/GenBank/DDBJ databases">
        <title>The complete genome of Solitalea canadensis DSM 3403.</title>
        <authorList>
            <consortium name="US DOE Joint Genome Institute (JGI-PGF)"/>
            <person name="Lucas S."/>
            <person name="Copeland A."/>
            <person name="Lapidus A."/>
            <person name="Glavina del Rio T."/>
            <person name="Dalin E."/>
            <person name="Tice H."/>
            <person name="Bruce D."/>
            <person name="Goodwin L."/>
            <person name="Pitluck S."/>
            <person name="Peters L."/>
            <person name="Ovchinnikova G."/>
            <person name="Lu M."/>
            <person name="Kyrpides N."/>
            <person name="Mavromatis K."/>
            <person name="Ivanova N."/>
            <person name="Brettin T."/>
            <person name="Detter J.C."/>
            <person name="Han C."/>
            <person name="Larimer F."/>
            <person name="Land M."/>
            <person name="Hauser L."/>
            <person name="Markowitz V."/>
            <person name="Cheng J.-F."/>
            <person name="Hugenholtz P."/>
            <person name="Woyke T."/>
            <person name="Wu D."/>
            <person name="Spring S."/>
            <person name="Schroeder M."/>
            <person name="Kopitz M."/>
            <person name="Brambilla E."/>
            <person name="Klenk H.-P."/>
            <person name="Eisen J.A."/>
        </authorList>
    </citation>
    <scope>NUCLEOTIDE SEQUENCE</scope>
    <source>
        <strain evidence="1">DSM 3403</strain>
    </source>
</reference>
<name>H8KUH9_SOLCM</name>
<dbReference type="STRING" id="929556.Solca_2302"/>
<dbReference type="KEGG" id="scn:Solca_2302"/>